<proteinExistence type="predicted"/>
<organism evidence="7">
    <name type="scientific">Oikopleura dioica</name>
    <name type="common">Tunicate</name>
    <dbReference type="NCBI Taxonomy" id="34765"/>
    <lineage>
        <taxon>Eukaryota</taxon>
        <taxon>Metazoa</taxon>
        <taxon>Chordata</taxon>
        <taxon>Tunicata</taxon>
        <taxon>Appendicularia</taxon>
        <taxon>Copelata</taxon>
        <taxon>Oikopleuridae</taxon>
        <taxon>Oikopleura</taxon>
    </lineage>
</organism>
<sequence length="236" mass="27929">MVEFIDKKYIVFWGSIGECFVCKQSVTEIMGFFNNFYRCSECAKRYDDNQRKKAIFKVNDARFKCPENSCNKTLSFREFLNRSCCNVAMRYSKTRVEDNKSRTEFQDLKEMMNELELVKKEEKGAKKEMVDIQKKLDIATAHYSEKNKRRERLQVKLATALSEKSDMLFEKKENLENARFKCNICFEKYDDVDRLQCVLQCGHPACEKCLTALPNKLCPICRKPFKEDSIIKMFYN</sequence>
<dbReference type="OrthoDB" id="5877713at2759"/>
<evidence type="ECO:0000256" key="3">
    <source>
        <dbReference type="ARBA" id="ARBA00022833"/>
    </source>
</evidence>
<evidence type="ECO:0000256" key="5">
    <source>
        <dbReference type="SAM" id="Coils"/>
    </source>
</evidence>
<dbReference type="AlphaFoldDB" id="E4XYJ0"/>
<dbReference type="InterPro" id="IPR001841">
    <property type="entry name" value="Znf_RING"/>
</dbReference>
<evidence type="ECO:0000313" key="8">
    <source>
        <dbReference type="Proteomes" id="UP000001307"/>
    </source>
</evidence>
<evidence type="ECO:0000256" key="2">
    <source>
        <dbReference type="ARBA" id="ARBA00022771"/>
    </source>
</evidence>
<dbReference type="InterPro" id="IPR013083">
    <property type="entry name" value="Znf_RING/FYVE/PHD"/>
</dbReference>
<name>E4XYJ0_OIKDI</name>
<dbReference type="Gene3D" id="3.30.40.10">
    <property type="entry name" value="Zinc/RING finger domain, C3HC4 (zinc finger)"/>
    <property type="match status" value="1"/>
</dbReference>
<gene>
    <name evidence="7" type="ORF">GSOID_T00009772001</name>
</gene>
<dbReference type="SMART" id="SM00184">
    <property type="entry name" value="RING"/>
    <property type="match status" value="1"/>
</dbReference>
<dbReference type="SUPFAM" id="SSF57850">
    <property type="entry name" value="RING/U-box"/>
    <property type="match status" value="1"/>
</dbReference>
<dbReference type="InParanoid" id="E4XYJ0"/>
<feature type="domain" description="RING-type" evidence="6">
    <location>
        <begin position="182"/>
        <end position="222"/>
    </location>
</feature>
<feature type="coiled-coil region" evidence="5">
    <location>
        <begin position="105"/>
        <end position="178"/>
    </location>
</feature>
<protein>
    <recommendedName>
        <fullName evidence="6">RING-type domain-containing protein</fullName>
    </recommendedName>
</protein>
<evidence type="ECO:0000256" key="4">
    <source>
        <dbReference type="PROSITE-ProRule" id="PRU00175"/>
    </source>
</evidence>
<evidence type="ECO:0000256" key="1">
    <source>
        <dbReference type="ARBA" id="ARBA00022723"/>
    </source>
</evidence>
<evidence type="ECO:0000313" key="7">
    <source>
        <dbReference type="EMBL" id="CBY14702.1"/>
    </source>
</evidence>
<keyword evidence="2 4" id="KW-0863">Zinc-finger</keyword>
<evidence type="ECO:0000259" key="6">
    <source>
        <dbReference type="PROSITE" id="PS50089"/>
    </source>
</evidence>
<dbReference type="EMBL" id="FN653334">
    <property type="protein sequence ID" value="CBY14702.1"/>
    <property type="molecule type" value="Genomic_DNA"/>
</dbReference>
<accession>E4XYJ0</accession>
<dbReference type="GO" id="GO:0008270">
    <property type="term" value="F:zinc ion binding"/>
    <property type="evidence" value="ECO:0007669"/>
    <property type="project" value="UniProtKB-KW"/>
</dbReference>
<dbReference type="PROSITE" id="PS50089">
    <property type="entry name" value="ZF_RING_2"/>
    <property type="match status" value="1"/>
</dbReference>
<keyword evidence="8" id="KW-1185">Reference proteome</keyword>
<keyword evidence="5" id="KW-0175">Coiled coil</keyword>
<keyword evidence="3" id="KW-0862">Zinc</keyword>
<dbReference type="Pfam" id="PF14634">
    <property type="entry name" value="zf-RING_5"/>
    <property type="match status" value="1"/>
</dbReference>
<dbReference type="Proteomes" id="UP000001307">
    <property type="component" value="Unassembled WGS sequence"/>
</dbReference>
<reference evidence="7" key="1">
    <citation type="journal article" date="2010" name="Science">
        <title>Plasticity of animal genome architecture unmasked by rapid evolution of a pelagic tunicate.</title>
        <authorList>
            <person name="Denoeud F."/>
            <person name="Henriet S."/>
            <person name="Mungpakdee S."/>
            <person name="Aury J.M."/>
            <person name="Da Silva C."/>
            <person name="Brinkmann H."/>
            <person name="Mikhaleva J."/>
            <person name="Olsen L.C."/>
            <person name="Jubin C."/>
            <person name="Canestro C."/>
            <person name="Bouquet J.M."/>
            <person name="Danks G."/>
            <person name="Poulain J."/>
            <person name="Campsteijn C."/>
            <person name="Adamski M."/>
            <person name="Cross I."/>
            <person name="Yadetie F."/>
            <person name="Muffato M."/>
            <person name="Louis A."/>
            <person name="Butcher S."/>
            <person name="Tsagkogeorga G."/>
            <person name="Konrad A."/>
            <person name="Singh S."/>
            <person name="Jensen M.F."/>
            <person name="Cong E.H."/>
            <person name="Eikeseth-Otteraa H."/>
            <person name="Noel B."/>
            <person name="Anthouard V."/>
            <person name="Porcel B.M."/>
            <person name="Kachouri-Lafond R."/>
            <person name="Nishino A."/>
            <person name="Ugolini M."/>
            <person name="Chourrout P."/>
            <person name="Nishida H."/>
            <person name="Aasland R."/>
            <person name="Huzurbazar S."/>
            <person name="Westhof E."/>
            <person name="Delsuc F."/>
            <person name="Lehrach H."/>
            <person name="Reinhardt R."/>
            <person name="Weissenbach J."/>
            <person name="Roy S.W."/>
            <person name="Artiguenave F."/>
            <person name="Postlethwait J.H."/>
            <person name="Manak J.R."/>
            <person name="Thompson E.M."/>
            <person name="Jaillon O."/>
            <person name="Du Pasquier L."/>
            <person name="Boudinot P."/>
            <person name="Liberles D.A."/>
            <person name="Volff J.N."/>
            <person name="Philippe H."/>
            <person name="Lenhard B."/>
            <person name="Roest Crollius H."/>
            <person name="Wincker P."/>
            <person name="Chourrout D."/>
        </authorList>
    </citation>
    <scope>NUCLEOTIDE SEQUENCE [LARGE SCALE GENOMIC DNA]</scope>
</reference>
<keyword evidence="1" id="KW-0479">Metal-binding</keyword>